<accession>A0A8S5RCD1</accession>
<name>A0A8S5RCD1_9VIRU</name>
<proteinExistence type="predicted"/>
<sequence length="421" mass="49563">MNEITVNVVDSIMGSGKTSAAINYIKESPDDLKIIYVTPYITEVERIKQACANKKFIEPIKYTNQTPKIVHLKELLNKGKNIVTTHALFHHFDDEVIDLCYSQNYVLFMDEVTDVIEQYQIEKVDLDILLDKFVDINRNTGLLEWRDGADDYKGRFREEKRLCEMGCLAMYGGSVMLWMFPVKIFNAFRESYILTYMFNAQMQKYYYDYYGIIYKYLYTVGDNKDNYCFTEEEHTYKAKYNYKNLINIIDDKKLNMIGDSPNALSKTWYERNKDNILVKQLKNNTFNFYNNKLIAFNEETQNYEKSKSNNNMWTTFKDYKTLVSGNGYAKGFIPSNMRATNEYADRTAIAYLVNKYFNPFIKKFFTSHGVIVDEDGYAVSEMLQFLWRSAIRNGKHITVYIPSSRMRELLENWIAAQNYGD</sequence>
<dbReference type="InterPro" id="IPR027417">
    <property type="entry name" value="P-loop_NTPase"/>
</dbReference>
<dbReference type="EMBL" id="BK059091">
    <property type="protein sequence ID" value="DAE28636.1"/>
    <property type="molecule type" value="Genomic_DNA"/>
</dbReference>
<dbReference type="GO" id="GO:0004386">
    <property type="term" value="F:helicase activity"/>
    <property type="evidence" value="ECO:0007669"/>
    <property type="project" value="UniProtKB-KW"/>
</dbReference>
<protein>
    <submittedName>
        <fullName evidence="1">DEAD-like helicase</fullName>
    </submittedName>
</protein>
<reference evidence="1" key="1">
    <citation type="journal article" date="2021" name="Proc. Natl. Acad. Sci. U.S.A.">
        <title>A Catalog of Tens of Thousands of Viruses from Human Metagenomes Reveals Hidden Associations with Chronic Diseases.</title>
        <authorList>
            <person name="Tisza M.J."/>
            <person name="Buck C.B."/>
        </authorList>
    </citation>
    <scope>NUCLEOTIDE SEQUENCE</scope>
    <source>
        <strain evidence="1">CtmTa7</strain>
    </source>
</reference>
<keyword evidence="1" id="KW-0547">Nucleotide-binding</keyword>
<evidence type="ECO:0000313" key="1">
    <source>
        <dbReference type="EMBL" id="DAE28636.1"/>
    </source>
</evidence>
<organism evidence="1">
    <name type="scientific">virus sp. ctmTa7</name>
    <dbReference type="NCBI Taxonomy" id="2828255"/>
    <lineage>
        <taxon>Viruses</taxon>
    </lineage>
</organism>
<keyword evidence="1" id="KW-0347">Helicase</keyword>
<keyword evidence="1" id="KW-0067">ATP-binding</keyword>
<dbReference type="SUPFAM" id="SSF52540">
    <property type="entry name" value="P-loop containing nucleoside triphosphate hydrolases"/>
    <property type="match status" value="1"/>
</dbReference>
<keyword evidence="1" id="KW-0378">Hydrolase</keyword>